<feature type="compositionally biased region" description="Basic residues" evidence="8">
    <location>
        <begin position="790"/>
        <end position="799"/>
    </location>
</feature>
<dbReference type="SUPFAM" id="SSF52540">
    <property type="entry name" value="P-loop containing nucleoside triphosphate hydrolases"/>
    <property type="match status" value="1"/>
</dbReference>
<evidence type="ECO:0000256" key="3">
    <source>
        <dbReference type="ARBA" id="ARBA00022801"/>
    </source>
</evidence>
<feature type="region of interest" description="Disordered" evidence="8">
    <location>
        <begin position="658"/>
        <end position="700"/>
    </location>
</feature>
<dbReference type="InterPro" id="IPR014014">
    <property type="entry name" value="RNA_helicase_DEAD_Q_motif"/>
</dbReference>
<dbReference type="VEuPathDB" id="FungiDB:AMAG_16929"/>
<dbReference type="PROSITE" id="PS51195">
    <property type="entry name" value="Q_MOTIF"/>
    <property type="match status" value="1"/>
</dbReference>
<dbReference type="GO" id="GO:0005524">
    <property type="term" value="F:ATP binding"/>
    <property type="evidence" value="ECO:0007669"/>
    <property type="project" value="UniProtKB-KW"/>
</dbReference>
<dbReference type="CDD" id="cd18787">
    <property type="entry name" value="SF2_C_DEAD"/>
    <property type="match status" value="1"/>
</dbReference>
<feature type="domain" description="Helicase ATP-binding" evidence="9">
    <location>
        <begin position="316"/>
        <end position="476"/>
    </location>
</feature>
<evidence type="ECO:0000259" key="11">
    <source>
        <dbReference type="PROSITE" id="PS51195"/>
    </source>
</evidence>
<evidence type="ECO:0000256" key="5">
    <source>
        <dbReference type="ARBA" id="ARBA00022840"/>
    </source>
</evidence>
<evidence type="ECO:0000256" key="6">
    <source>
        <dbReference type="PROSITE-ProRule" id="PRU00552"/>
    </source>
</evidence>
<reference evidence="12 13" key="1">
    <citation type="submission" date="2009-11" db="EMBL/GenBank/DDBJ databases">
        <title>Annotation of Allomyces macrogynus ATCC 38327.</title>
        <authorList>
            <consortium name="The Broad Institute Genome Sequencing Platform"/>
            <person name="Russ C."/>
            <person name="Cuomo C."/>
            <person name="Burger G."/>
            <person name="Gray M.W."/>
            <person name="Holland P.W.H."/>
            <person name="King N."/>
            <person name="Lang F.B.F."/>
            <person name="Roger A.J."/>
            <person name="Ruiz-Trillo I."/>
            <person name="Young S.K."/>
            <person name="Zeng Q."/>
            <person name="Gargeya S."/>
            <person name="Fitzgerald M."/>
            <person name="Haas B."/>
            <person name="Abouelleil A."/>
            <person name="Alvarado L."/>
            <person name="Arachchi H.M."/>
            <person name="Berlin A."/>
            <person name="Chapman S.B."/>
            <person name="Gearin G."/>
            <person name="Goldberg J."/>
            <person name="Griggs A."/>
            <person name="Gujja S."/>
            <person name="Hansen M."/>
            <person name="Heiman D."/>
            <person name="Howarth C."/>
            <person name="Larimer J."/>
            <person name="Lui A."/>
            <person name="MacDonald P.J.P."/>
            <person name="McCowen C."/>
            <person name="Montmayeur A."/>
            <person name="Murphy C."/>
            <person name="Neiman D."/>
            <person name="Pearson M."/>
            <person name="Priest M."/>
            <person name="Roberts A."/>
            <person name="Saif S."/>
            <person name="Shea T."/>
            <person name="Sisk P."/>
            <person name="Stolte C."/>
            <person name="Sykes S."/>
            <person name="Wortman J."/>
            <person name="Nusbaum C."/>
            <person name="Birren B."/>
        </authorList>
    </citation>
    <scope>NUCLEOTIDE SEQUENCE [LARGE SCALE GENOMIC DNA]</scope>
    <source>
        <strain evidence="12 13">ATCC 38327</strain>
    </source>
</reference>
<evidence type="ECO:0000256" key="2">
    <source>
        <dbReference type="ARBA" id="ARBA00022741"/>
    </source>
</evidence>
<dbReference type="AlphaFoldDB" id="A0A0L0TDR7"/>
<dbReference type="Gene3D" id="3.40.50.300">
    <property type="entry name" value="P-loop containing nucleotide triphosphate hydrolases"/>
    <property type="match status" value="2"/>
</dbReference>
<dbReference type="GO" id="GO:0016787">
    <property type="term" value="F:hydrolase activity"/>
    <property type="evidence" value="ECO:0007669"/>
    <property type="project" value="UniProtKB-KW"/>
</dbReference>
<dbReference type="PROSITE" id="PS51194">
    <property type="entry name" value="HELICASE_CTER"/>
    <property type="match status" value="1"/>
</dbReference>
<evidence type="ECO:0000259" key="10">
    <source>
        <dbReference type="PROSITE" id="PS51194"/>
    </source>
</evidence>
<proteinExistence type="inferred from homology"/>
<keyword evidence="2 7" id="KW-0547">Nucleotide-binding</keyword>
<evidence type="ECO:0000313" key="12">
    <source>
        <dbReference type="EMBL" id="KNE72825.1"/>
    </source>
</evidence>
<comment type="similarity">
    <text evidence="7">Belongs to the DEAD box helicase family.</text>
</comment>
<keyword evidence="5 7" id="KW-0067">ATP-binding</keyword>
<name>A0A0L0TDR7_ALLM3</name>
<sequence>MLPVKRKNPLAESDSDDDALNRLDKSSRNAATGEPATKKPSLLAKRFPVGRPAAGAPARSSSTAPLAANPARTAPAALNVLSNPTTASSTTVTPAPPTIRSHAGPRAAGDHAATSDDDDPLDAFMANVNDQATAERARAEQAAAADAAAATTASSSKRHIAEFDDEDDMESYVKFLHEQKRVRVDEPAAGGNGGADADSDDEVYRVAESISRQLAEKGQLEIQDESREIDPLKPIDHGTIEYADFEKDFYEEHEDVAAMTPAQVTELRRKNDIRVWGPDVPRPCVSFAHFGFDEDLVAAISRSQFESPTAIQMQAVPLALSGRDIIGVAATGSGKTLAFVWPLLVHAMDQPERVKGDGPIGLILAPTRELALQIAREAKRYAKVYGMSVFALTGGANKGRSGRLIEMIKNKATNLRRVTYLVLDEADRMLEQGFEPQVLSVCTHVRPDRQTLLFSATFPRKVETLANIVTNLPVKIVVGGGNASQDVTQIALVMRDEEDKFMWVLQNLDRFTSSGSVVIFATKKAAVDDLVSRLRGYHVPCLALHGDLLQPEREHVVHQFKTQVCDVLVATDVAARGLDIRTIRTVINYDPPRDMDTHTHRVGRTGRAGERGTAYTLVLRDQGSFAADLVTHLEASAQDVPSDLVDVAMTNARFAKARRRGGVGAGRGGGARGRGGGRGGRGRGRRGRGQGLGGTSRSVAGTTVLSAANTMTSSSNAASMLMAAFRPSSKVSEKALPNSLASRPAAPPPAPPAAATTDDAHPASPMAPTAGGERPTVSETSDNPLLAALARHRKQQQQH</sequence>
<dbReference type="Pfam" id="PF00270">
    <property type="entry name" value="DEAD"/>
    <property type="match status" value="1"/>
</dbReference>
<dbReference type="InterPro" id="IPR027417">
    <property type="entry name" value="P-loop_NTPase"/>
</dbReference>
<dbReference type="PROSITE" id="PS51192">
    <property type="entry name" value="HELICASE_ATP_BIND_1"/>
    <property type="match status" value="1"/>
</dbReference>
<evidence type="ECO:0000256" key="1">
    <source>
        <dbReference type="ARBA" id="ARBA00012552"/>
    </source>
</evidence>
<evidence type="ECO:0000256" key="7">
    <source>
        <dbReference type="RuleBase" id="RU000492"/>
    </source>
</evidence>
<protein>
    <recommendedName>
        <fullName evidence="1">RNA helicase</fullName>
        <ecNumber evidence="1">3.6.4.13</ecNumber>
    </recommendedName>
</protein>
<dbReference type="InterPro" id="IPR000629">
    <property type="entry name" value="RNA-helicase_DEAD-box_CS"/>
</dbReference>
<feature type="compositionally biased region" description="Gly residues" evidence="8">
    <location>
        <begin position="662"/>
        <end position="679"/>
    </location>
</feature>
<dbReference type="GO" id="GO:0003676">
    <property type="term" value="F:nucleic acid binding"/>
    <property type="evidence" value="ECO:0007669"/>
    <property type="project" value="InterPro"/>
</dbReference>
<dbReference type="PROSITE" id="PS00039">
    <property type="entry name" value="DEAD_ATP_HELICASE"/>
    <property type="match status" value="1"/>
</dbReference>
<feature type="compositionally biased region" description="Low complexity" evidence="8">
    <location>
        <begin position="735"/>
        <end position="744"/>
    </location>
</feature>
<feature type="region of interest" description="Disordered" evidence="8">
    <location>
        <begin position="734"/>
        <end position="799"/>
    </location>
</feature>
<dbReference type="PANTHER" id="PTHR47958">
    <property type="entry name" value="ATP-DEPENDENT RNA HELICASE DBP3"/>
    <property type="match status" value="1"/>
</dbReference>
<evidence type="ECO:0000259" key="9">
    <source>
        <dbReference type="PROSITE" id="PS51192"/>
    </source>
</evidence>
<dbReference type="OrthoDB" id="196131at2759"/>
<feature type="domain" description="DEAD-box RNA helicase Q" evidence="11">
    <location>
        <begin position="285"/>
        <end position="313"/>
    </location>
</feature>
<dbReference type="eggNOG" id="KOG0339">
    <property type="taxonomic scope" value="Eukaryota"/>
</dbReference>
<keyword evidence="3 7" id="KW-0378">Hydrolase</keyword>
<dbReference type="Proteomes" id="UP000054350">
    <property type="component" value="Unassembled WGS sequence"/>
</dbReference>
<evidence type="ECO:0000313" key="13">
    <source>
        <dbReference type="Proteomes" id="UP000054350"/>
    </source>
</evidence>
<evidence type="ECO:0000256" key="4">
    <source>
        <dbReference type="ARBA" id="ARBA00022806"/>
    </source>
</evidence>
<dbReference type="GO" id="GO:0003724">
    <property type="term" value="F:RNA helicase activity"/>
    <property type="evidence" value="ECO:0007669"/>
    <property type="project" value="UniProtKB-EC"/>
</dbReference>
<dbReference type="EMBL" id="GG745384">
    <property type="protein sequence ID" value="KNE72825.1"/>
    <property type="molecule type" value="Genomic_DNA"/>
</dbReference>
<keyword evidence="4 7" id="KW-0347">Helicase</keyword>
<organism evidence="12 13">
    <name type="scientific">Allomyces macrogynus (strain ATCC 38327)</name>
    <name type="common">Allomyces javanicus var. macrogynus</name>
    <dbReference type="NCBI Taxonomy" id="578462"/>
    <lineage>
        <taxon>Eukaryota</taxon>
        <taxon>Fungi</taxon>
        <taxon>Fungi incertae sedis</taxon>
        <taxon>Blastocladiomycota</taxon>
        <taxon>Blastocladiomycetes</taxon>
        <taxon>Blastocladiales</taxon>
        <taxon>Blastocladiaceae</taxon>
        <taxon>Allomyces</taxon>
    </lineage>
</organism>
<keyword evidence="13" id="KW-1185">Reference proteome</keyword>
<dbReference type="Pfam" id="PF00271">
    <property type="entry name" value="Helicase_C"/>
    <property type="match status" value="1"/>
</dbReference>
<feature type="region of interest" description="Disordered" evidence="8">
    <location>
        <begin position="1"/>
        <end position="164"/>
    </location>
</feature>
<dbReference type="SMART" id="SM00487">
    <property type="entry name" value="DEXDc"/>
    <property type="match status" value="1"/>
</dbReference>
<dbReference type="InterPro" id="IPR014001">
    <property type="entry name" value="Helicase_ATP-bd"/>
</dbReference>
<feature type="short sequence motif" description="Q motif" evidence="6">
    <location>
        <begin position="285"/>
        <end position="313"/>
    </location>
</feature>
<dbReference type="SMART" id="SM00490">
    <property type="entry name" value="HELICc"/>
    <property type="match status" value="1"/>
</dbReference>
<accession>A0A0L0TDR7</accession>
<gene>
    <name evidence="12" type="ORF">AMAG_16929</name>
</gene>
<dbReference type="InterPro" id="IPR001650">
    <property type="entry name" value="Helicase_C-like"/>
</dbReference>
<feature type="compositionally biased region" description="Low complexity" evidence="8">
    <location>
        <begin position="50"/>
        <end position="93"/>
    </location>
</feature>
<dbReference type="STRING" id="578462.A0A0L0TDR7"/>
<feature type="compositionally biased region" description="Low complexity" evidence="8">
    <location>
        <begin position="140"/>
        <end position="153"/>
    </location>
</feature>
<dbReference type="EC" id="3.6.4.13" evidence="1"/>
<evidence type="ECO:0000256" key="8">
    <source>
        <dbReference type="SAM" id="MobiDB-lite"/>
    </source>
</evidence>
<reference evidence="13" key="2">
    <citation type="submission" date="2009-11" db="EMBL/GenBank/DDBJ databases">
        <title>The Genome Sequence of Allomyces macrogynus strain ATCC 38327.</title>
        <authorList>
            <consortium name="The Broad Institute Genome Sequencing Platform"/>
            <person name="Russ C."/>
            <person name="Cuomo C."/>
            <person name="Shea T."/>
            <person name="Young S.K."/>
            <person name="Zeng Q."/>
            <person name="Koehrsen M."/>
            <person name="Haas B."/>
            <person name="Borodovsky M."/>
            <person name="Guigo R."/>
            <person name="Alvarado L."/>
            <person name="Berlin A."/>
            <person name="Borenstein D."/>
            <person name="Chen Z."/>
            <person name="Engels R."/>
            <person name="Freedman E."/>
            <person name="Gellesch M."/>
            <person name="Goldberg J."/>
            <person name="Griggs A."/>
            <person name="Gujja S."/>
            <person name="Heiman D."/>
            <person name="Hepburn T."/>
            <person name="Howarth C."/>
            <person name="Jen D."/>
            <person name="Larson L."/>
            <person name="Lewis B."/>
            <person name="Mehta T."/>
            <person name="Park D."/>
            <person name="Pearson M."/>
            <person name="Roberts A."/>
            <person name="Saif S."/>
            <person name="Shenoy N."/>
            <person name="Sisk P."/>
            <person name="Stolte C."/>
            <person name="Sykes S."/>
            <person name="Walk T."/>
            <person name="White J."/>
            <person name="Yandava C."/>
            <person name="Burger G."/>
            <person name="Gray M.W."/>
            <person name="Holland P.W.H."/>
            <person name="King N."/>
            <person name="Lang F.B.F."/>
            <person name="Roger A.J."/>
            <person name="Ruiz-Trillo I."/>
            <person name="Lander E."/>
            <person name="Nusbaum C."/>
        </authorList>
    </citation>
    <scope>NUCLEOTIDE SEQUENCE [LARGE SCALE GENOMIC DNA]</scope>
    <source>
        <strain evidence="13">ATCC 38327</strain>
    </source>
</reference>
<dbReference type="InterPro" id="IPR011545">
    <property type="entry name" value="DEAD/DEAH_box_helicase_dom"/>
</dbReference>
<feature type="domain" description="Helicase C-terminal" evidence="10">
    <location>
        <begin position="486"/>
        <end position="648"/>
    </location>
</feature>